<dbReference type="EMBL" id="OU898277">
    <property type="protein sequence ID" value="CAG9830187.1"/>
    <property type="molecule type" value="Genomic_DNA"/>
</dbReference>
<keyword evidence="2" id="KW-1185">Reference proteome</keyword>
<gene>
    <name evidence="1" type="ORF">DIABBA_LOCUS3913</name>
</gene>
<organism evidence="1 2">
    <name type="scientific">Diabrotica balteata</name>
    <name type="common">Banded cucumber beetle</name>
    <dbReference type="NCBI Taxonomy" id="107213"/>
    <lineage>
        <taxon>Eukaryota</taxon>
        <taxon>Metazoa</taxon>
        <taxon>Ecdysozoa</taxon>
        <taxon>Arthropoda</taxon>
        <taxon>Hexapoda</taxon>
        <taxon>Insecta</taxon>
        <taxon>Pterygota</taxon>
        <taxon>Neoptera</taxon>
        <taxon>Endopterygota</taxon>
        <taxon>Coleoptera</taxon>
        <taxon>Polyphaga</taxon>
        <taxon>Cucujiformia</taxon>
        <taxon>Chrysomeloidea</taxon>
        <taxon>Chrysomelidae</taxon>
        <taxon>Galerucinae</taxon>
        <taxon>Diabroticina</taxon>
        <taxon>Diabroticites</taxon>
        <taxon>Diabrotica</taxon>
    </lineage>
</organism>
<evidence type="ECO:0000313" key="2">
    <source>
        <dbReference type="Proteomes" id="UP001153709"/>
    </source>
</evidence>
<name>A0A9N9XC65_DIABA</name>
<dbReference type="AlphaFoldDB" id="A0A9N9XC65"/>
<sequence length="718" mass="84764">MDVHLQATEWLRTLGYDGNIPDDFKTICNHSTAFIWDQLMQNVRSRIEVQNIRNNILVQHLHENGLSLNKMDTSQCNLIEINTYLTKEELKNDLEKINNSISEKQTINESLIRQNKLKRFSIEKSKLKIKENEEREYLLRQKLNILEKDVQDAENIYNFSMNPNVIVNYESVNSKDITEILQTCENKLEEKVQRLPAPIKQSSEETVNRWMMTAQKTVKKTNMFEKYLCFTEKQTSKKMKRYAKSKENLPPNKINMCLFPDDDNMQIINKRNVSARRESLEMCMEENDDENFLIKLDVPKYTHYSINQTYRDETILNHTKCGLKQQPSISVEAVSDESVSNDIKDLISTCNRQSIWNIFRVLDDSLHFNISKKINFRNAQFANTKNRRQADLTTLQSLHVRTEFRIIKNNILIKTLTRRFNDRMAKMNESIRNSEYPSEIIDSLTKNLQLQIEDVGLDCLLEVMKRELRTSENTSRITNSFELQKNLSDIKDKIALKRTSLIQYLEIMQDIFLAISRMRNTTSLCVRKLAAFTNDLSWCSMLQTKLNYQEIKVFEDFPSEHNRRFINTDPSLYYKDIHTNTFLCNREINDENLNKLIFILNNPFTMPETIILNILRTKLMLNALKLIKPIENKTRYNKYSLKHLQDKESYILNAIEQLHSLIASSTSKKTLSASNISQKVMDMWVEMPFTKYIPSNRVFDNKDYKTYEKEFDSFYNNL</sequence>
<evidence type="ECO:0000313" key="1">
    <source>
        <dbReference type="EMBL" id="CAG9830187.1"/>
    </source>
</evidence>
<dbReference type="OrthoDB" id="8192537at2759"/>
<reference evidence="1" key="1">
    <citation type="submission" date="2022-01" db="EMBL/GenBank/DDBJ databases">
        <authorList>
            <person name="King R."/>
        </authorList>
    </citation>
    <scope>NUCLEOTIDE SEQUENCE</scope>
</reference>
<dbReference type="Proteomes" id="UP001153709">
    <property type="component" value="Chromosome 2"/>
</dbReference>
<protein>
    <submittedName>
        <fullName evidence="1">Uncharacterized protein</fullName>
    </submittedName>
</protein>
<accession>A0A9N9XC65</accession>
<proteinExistence type="predicted"/>